<comment type="caution">
    <text evidence="13">Lacks conserved residue(s) required for the propagation of feature annotation.</text>
</comment>
<dbReference type="PANTHER" id="PTHR23135:SF4">
    <property type="entry name" value="UDP-N-ACETYLMURAMOYL-L-ALANYL-D-GLUTAMATE--2,6-DIAMINOPIMELATE LIGASE MURE HOMOLOG, CHLOROPLASTIC"/>
    <property type="match status" value="1"/>
</dbReference>
<dbReference type="InterPro" id="IPR000713">
    <property type="entry name" value="Mur_ligase_N"/>
</dbReference>
<dbReference type="HAMAP" id="MF_00208">
    <property type="entry name" value="MurE"/>
    <property type="match status" value="1"/>
</dbReference>
<dbReference type="SUPFAM" id="SSF53623">
    <property type="entry name" value="MurD-like peptide ligases, catalytic domain"/>
    <property type="match status" value="1"/>
</dbReference>
<dbReference type="Gene3D" id="3.40.1390.10">
    <property type="entry name" value="MurE/MurF, N-terminal domain"/>
    <property type="match status" value="1"/>
</dbReference>
<feature type="modified residue" description="N6-carboxylysine" evidence="13">
    <location>
        <position position="241"/>
    </location>
</feature>
<keyword evidence="6 13" id="KW-0961">Cell wall biogenesis/degradation</keyword>
<evidence type="ECO:0000256" key="12">
    <source>
        <dbReference type="ARBA" id="ARBA00081560"/>
    </source>
</evidence>
<evidence type="ECO:0000256" key="14">
    <source>
        <dbReference type="RuleBase" id="RU004135"/>
    </source>
</evidence>
<feature type="binding site" evidence="13">
    <location>
        <begin position="449"/>
        <end position="452"/>
    </location>
    <ligand>
        <name>meso-2,6-diaminopimelate</name>
        <dbReference type="ChEBI" id="CHEBI:57791"/>
    </ligand>
</feature>
<feature type="domain" description="Mur ligase C-terminal" evidence="16">
    <location>
        <begin position="388"/>
        <end position="503"/>
    </location>
</feature>
<dbReference type="NCBIfam" id="TIGR01085">
    <property type="entry name" value="murE"/>
    <property type="match status" value="1"/>
</dbReference>
<dbReference type="Gene3D" id="3.40.1190.10">
    <property type="entry name" value="Mur-like, catalytic domain"/>
    <property type="match status" value="1"/>
</dbReference>
<keyword evidence="2 13" id="KW-0132">Cell division</keyword>
<dbReference type="InterPro" id="IPR004101">
    <property type="entry name" value="Mur_ligase_C"/>
</dbReference>
<protein>
    <recommendedName>
        <fullName evidence="9 13">UDP-N-acetylmuramoyl-L-alanyl-D-glutamate--2,6-diaminopimelate ligase</fullName>
        <ecNumber evidence="8 13">6.3.2.13</ecNumber>
    </recommendedName>
    <alternativeName>
        <fullName evidence="10 13">Meso-A2pm-adding enzyme</fullName>
    </alternativeName>
    <alternativeName>
        <fullName evidence="11 13">Meso-diaminopimelate-adding enzyme</fullName>
    </alternativeName>
    <alternativeName>
        <fullName evidence="12 13">UDP-MurNAc-L-Ala-D-Glu:meso-diaminopimelate ligase</fullName>
    </alternativeName>
    <alternativeName>
        <fullName evidence="13">UDP-MurNAc-tripeptide synthetase</fullName>
    </alternativeName>
    <alternativeName>
        <fullName evidence="13">UDP-N-acetylmuramyl-tripeptide synthetase</fullName>
    </alternativeName>
</protein>
<comment type="subcellular location">
    <subcellularLocation>
        <location evidence="13 14">Cytoplasm</location>
    </subcellularLocation>
</comment>
<evidence type="ECO:0000259" key="17">
    <source>
        <dbReference type="Pfam" id="PF08245"/>
    </source>
</evidence>
<feature type="binding site" evidence="13">
    <location>
        <position position="209"/>
    </location>
    <ligand>
        <name>UDP-N-acetyl-alpha-D-muramoyl-L-alanyl-D-glutamate</name>
        <dbReference type="ChEBI" id="CHEBI:83900"/>
    </ligand>
</feature>
<keyword evidence="13" id="KW-0460">Magnesium</keyword>
<dbReference type="InterPro" id="IPR036615">
    <property type="entry name" value="Mur_ligase_C_dom_sf"/>
</dbReference>
<dbReference type="EMBL" id="BSPD01000031">
    <property type="protein sequence ID" value="GLS25582.1"/>
    <property type="molecule type" value="Genomic_DNA"/>
</dbReference>
<keyword evidence="13" id="KW-0963">Cytoplasm</keyword>
<gene>
    <name evidence="13 18" type="primary">murE</name>
    <name evidence="18" type="ORF">GCM10007877_12960</name>
</gene>
<evidence type="ECO:0000256" key="2">
    <source>
        <dbReference type="ARBA" id="ARBA00022618"/>
    </source>
</evidence>
<dbReference type="Gene3D" id="3.90.190.20">
    <property type="entry name" value="Mur ligase, C-terminal domain"/>
    <property type="match status" value="1"/>
</dbReference>
<dbReference type="Proteomes" id="UP001156870">
    <property type="component" value="Unassembled WGS sequence"/>
</dbReference>
<feature type="binding site" evidence="13">
    <location>
        <begin position="174"/>
        <end position="175"/>
    </location>
    <ligand>
        <name>UDP-N-acetyl-alpha-D-muramoyl-L-alanyl-D-glutamate</name>
        <dbReference type="ChEBI" id="CHEBI:83900"/>
    </ligand>
</feature>
<sequence length="542" mass="57730">MNAALSLSYRPLQALFTESLPELAGVLQVNQLVSDSRCVQPGAVFVALPGLKVDGRDFISQAVSAGAVAVLSEVPKGESLAVVQHSDYVEIQYPALSQRLSAIAARFYGNPVADLSGSGQQNGFRMFAVTGTNGKTTCSQLYSTLQQALGMPCGVIGTIGYGMAGQPAVETGFTTPDAITSQALVRELIDQGANVVSVEASSHSLAQHRLDGMPISTALFTNLTRDHLDYHGDMNTYGDAKARLFMLPSVRHAVINVDDRFGASLANMLSAVGQLDKVVRFSIVDDAAVSASTEKTDVRVKAARFTDQGITAELMTPWGNGQLVTKLIGPFNLSNLVGVIASLVCDGADFHHVMSLIPSLKPVSGRMQVLNHELSSASKGLSEKRLPGVVVDYAHTPDALAQALKAIRVHTEGKLWCVFGCGGDRDTGKRPQMGKIASELADHVVITNDNPRSESPEVIAQDIESGVINSSVQLKIELNRAKAIEEAIRQANEKDIVLIAGKGHETYQEVAGVRTHFNDVEVATQVMNALSSRFANGSQSHD</sequence>
<dbReference type="GO" id="GO:0009252">
    <property type="term" value="P:peptidoglycan biosynthetic process"/>
    <property type="evidence" value="ECO:0007669"/>
    <property type="project" value="UniProtKB-UniRule"/>
</dbReference>
<keyword evidence="3 13" id="KW-0133">Cell shape</keyword>
<evidence type="ECO:0000313" key="18">
    <source>
        <dbReference type="EMBL" id="GLS25582.1"/>
    </source>
</evidence>
<evidence type="ECO:0000256" key="1">
    <source>
        <dbReference type="ARBA" id="ARBA00005898"/>
    </source>
</evidence>
<dbReference type="SUPFAM" id="SSF53244">
    <property type="entry name" value="MurD-like peptide ligases, peptide-binding domain"/>
    <property type="match status" value="1"/>
</dbReference>
<dbReference type="RefSeq" id="WP_232594189.1">
    <property type="nucleotide sequence ID" value="NZ_BSPD01000031.1"/>
</dbReference>
<feature type="domain" description="Mur ligase N-terminal catalytic" evidence="15">
    <location>
        <begin position="32"/>
        <end position="108"/>
    </location>
</feature>
<keyword evidence="4 13" id="KW-0573">Peptidoglycan synthesis</keyword>
<feature type="short sequence motif" description="Meso-diaminopimelate recognition motif" evidence="13">
    <location>
        <begin position="449"/>
        <end position="452"/>
    </location>
</feature>
<dbReference type="GO" id="GO:0000287">
    <property type="term" value="F:magnesium ion binding"/>
    <property type="evidence" value="ECO:0007669"/>
    <property type="project" value="UniProtKB-UniRule"/>
</dbReference>
<evidence type="ECO:0000256" key="13">
    <source>
        <dbReference type="HAMAP-Rule" id="MF_00208"/>
    </source>
</evidence>
<evidence type="ECO:0000256" key="11">
    <source>
        <dbReference type="ARBA" id="ARBA00076158"/>
    </source>
</evidence>
<comment type="caution">
    <text evidence="18">The sequence shown here is derived from an EMBL/GenBank/DDBJ whole genome shotgun (WGS) entry which is preliminary data.</text>
</comment>
<keyword evidence="13 18" id="KW-0436">Ligase</keyword>
<reference evidence="18 19" key="1">
    <citation type="journal article" date="2014" name="Int. J. Syst. Evol. Microbiol.">
        <title>Complete genome sequence of Corynebacterium casei LMG S-19264T (=DSM 44701T), isolated from a smear-ripened cheese.</title>
        <authorList>
            <consortium name="US DOE Joint Genome Institute (JGI-PGF)"/>
            <person name="Walter F."/>
            <person name="Albersmeier A."/>
            <person name="Kalinowski J."/>
            <person name="Ruckert C."/>
        </authorList>
    </citation>
    <scope>NUCLEOTIDE SEQUENCE [LARGE SCALE GENOMIC DNA]</scope>
    <source>
        <strain evidence="18 19">NBRC 110095</strain>
    </source>
</reference>
<evidence type="ECO:0000313" key="19">
    <source>
        <dbReference type="Proteomes" id="UP001156870"/>
    </source>
</evidence>
<feature type="binding site" evidence="13">
    <location>
        <position position="505"/>
    </location>
    <ligand>
        <name>meso-2,6-diaminopimelate</name>
        <dbReference type="ChEBI" id="CHEBI:57791"/>
    </ligand>
</feature>
<feature type="binding site" evidence="13">
    <location>
        <position position="501"/>
    </location>
    <ligand>
        <name>meso-2,6-diaminopimelate</name>
        <dbReference type="ChEBI" id="CHEBI:57791"/>
    </ligand>
</feature>
<evidence type="ECO:0000256" key="7">
    <source>
        <dbReference type="ARBA" id="ARBA00050251"/>
    </source>
</evidence>
<evidence type="ECO:0000256" key="8">
    <source>
        <dbReference type="ARBA" id="ARBA00066633"/>
    </source>
</evidence>
<dbReference type="GO" id="GO:0005524">
    <property type="term" value="F:ATP binding"/>
    <property type="evidence" value="ECO:0007669"/>
    <property type="project" value="UniProtKB-UniRule"/>
</dbReference>
<dbReference type="SUPFAM" id="SSF63418">
    <property type="entry name" value="MurE/MurF N-terminal domain"/>
    <property type="match status" value="1"/>
</dbReference>
<evidence type="ECO:0000256" key="4">
    <source>
        <dbReference type="ARBA" id="ARBA00022984"/>
    </source>
</evidence>
<feature type="domain" description="Mur ligase central" evidence="17">
    <location>
        <begin position="129"/>
        <end position="342"/>
    </location>
</feature>
<dbReference type="GO" id="GO:0051301">
    <property type="term" value="P:cell division"/>
    <property type="evidence" value="ECO:0007669"/>
    <property type="project" value="UniProtKB-KW"/>
</dbReference>
<feature type="binding site" evidence="13">
    <location>
        <begin position="131"/>
        <end position="137"/>
    </location>
    <ligand>
        <name>ATP</name>
        <dbReference type="ChEBI" id="CHEBI:30616"/>
    </ligand>
</feature>
<keyword evidence="19" id="KW-1185">Reference proteome</keyword>
<comment type="similarity">
    <text evidence="1 13">Belongs to the MurCDEF family. MurE subfamily.</text>
</comment>
<feature type="binding site" evidence="13">
    <location>
        <position position="425"/>
    </location>
    <ligand>
        <name>meso-2,6-diaminopimelate</name>
        <dbReference type="ChEBI" id="CHEBI:57791"/>
    </ligand>
</feature>
<name>A0AA37WP36_9GAMM</name>
<dbReference type="InterPro" id="IPR036565">
    <property type="entry name" value="Mur-like_cat_sf"/>
</dbReference>
<evidence type="ECO:0000259" key="16">
    <source>
        <dbReference type="Pfam" id="PF02875"/>
    </source>
</evidence>
<evidence type="ECO:0000256" key="9">
    <source>
        <dbReference type="ARBA" id="ARBA00072883"/>
    </source>
</evidence>
<dbReference type="GO" id="GO:0008360">
    <property type="term" value="P:regulation of cell shape"/>
    <property type="evidence" value="ECO:0007669"/>
    <property type="project" value="UniProtKB-KW"/>
</dbReference>
<keyword evidence="13" id="KW-0067">ATP-binding</keyword>
<dbReference type="GO" id="GO:0008765">
    <property type="term" value="F:UDP-N-acetylmuramoylalanyl-D-glutamate-2,6-diaminopimelate ligase activity"/>
    <property type="evidence" value="ECO:0007669"/>
    <property type="project" value="UniProtKB-UniRule"/>
</dbReference>
<dbReference type="Pfam" id="PF02875">
    <property type="entry name" value="Mur_ligase_C"/>
    <property type="match status" value="1"/>
</dbReference>
<comment type="function">
    <text evidence="13">Catalyzes the addition of meso-diaminopimelic acid to the nucleotide precursor UDP-N-acetylmuramoyl-L-alanyl-D-glutamate (UMAG) in the biosynthesis of bacterial cell-wall peptidoglycan.</text>
</comment>
<comment type="catalytic activity">
    <reaction evidence="7 13">
        <text>UDP-N-acetyl-alpha-D-muramoyl-L-alanyl-D-glutamate + meso-2,6-diaminopimelate + ATP = UDP-N-acetyl-alpha-D-muramoyl-L-alanyl-gamma-D-glutamyl-meso-2,6-diaminopimelate + ADP + phosphate + H(+)</text>
        <dbReference type="Rhea" id="RHEA:23676"/>
        <dbReference type="ChEBI" id="CHEBI:15378"/>
        <dbReference type="ChEBI" id="CHEBI:30616"/>
        <dbReference type="ChEBI" id="CHEBI:43474"/>
        <dbReference type="ChEBI" id="CHEBI:57791"/>
        <dbReference type="ChEBI" id="CHEBI:83900"/>
        <dbReference type="ChEBI" id="CHEBI:83905"/>
        <dbReference type="ChEBI" id="CHEBI:456216"/>
        <dbReference type="EC" id="6.3.2.13"/>
    </reaction>
</comment>
<dbReference type="EC" id="6.3.2.13" evidence="8 13"/>
<keyword evidence="13" id="KW-0547">Nucleotide-binding</keyword>
<dbReference type="Pfam" id="PF01225">
    <property type="entry name" value="Mur_ligase"/>
    <property type="match status" value="1"/>
</dbReference>
<proteinExistence type="inferred from homology"/>
<evidence type="ECO:0000259" key="15">
    <source>
        <dbReference type="Pfam" id="PF01225"/>
    </source>
</evidence>
<dbReference type="PANTHER" id="PTHR23135">
    <property type="entry name" value="MUR LIGASE FAMILY MEMBER"/>
    <property type="match status" value="1"/>
</dbReference>
<evidence type="ECO:0000256" key="10">
    <source>
        <dbReference type="ARBA" id="ARBA00075482"/>
    </source>
</evidence>
<feature type="binding site" evidence="13">
    <location>
        <position position="36"/>
    </location>
    <ligand>
        <name>UDP-N-acetyl-alpha-D-muramoyl-L-alanyl-D-glutamate</name>
        <dbReference type="ChEBI" id="CHEBI:83900"/>
    </ligand>
</feature>
<comment type="cofactor">
    <cofactor evidence="13">
        <name>Mg(2+)</name>
        <dbReference type="ChEBI" id="CHEBI:18420"/>
    </cofactor>
</comment>
<evidence type="ECO:0000256" key="6">
    <source>
        <dbReference type="ARBA" id="ARBA00023316"/>
    </source>
</evidence>
<keyword evidence="5 13" id="KW-0131">Cell cycle</keyword>
<evidence type="ECO:0000256" key="3">
    <source>
        <dbReference type="ARBA" id="ARBA00022960"/>
    </source>
</evidence>
<dbReference type="NCBIfam" id="NF001126">
    <property type="entry name" value="PRK00139.1-4"/>
    <property type="match status" value="1"/>
</dbReference>
<dbReference type="GO" id="GO:0005737">
    <property type="term" value="C:cytoplasm"/>
    <property type="evidence" value="ECO:0007669"/>
    <property type="project" value="UniProtKB-SubCell"/>
</dbReference>
<dbReference type="Pfam" id="PF08245">
    <property type="entry name" value="Mur_ligase_M"/>
    <property type="match status" value="1"/>
</dbReference>
<organism evidence="18 19">
    <name type="scientific">Marinibactrum halimedae</name>
    <dbReference type="NCBI Taxonomy" id="1444977"/>
    <lineage>
        <taxon>Bacteria</taxon>
        <taxon>Pseudomonadati</taxon>
        <taxon>Pseudomonadota</taxon>
        <taxon>Gammaproteobacteria</taxon>
        <taxon>Cellvibrionales</taxon>
        <taxon>Cellvibrionaceae</taxon>
        <taxon>Marinibactrum</taxon>
    </lineage>
</organism>
<dbReference type="InterPro" id="IPR035911">
    <property type="entry name" value="MurE/MurF_N"/>
</dbReference>
<dbReference type="InterPro" id="IPR005761">
    <property type="entry name" value="UDP-N-AcMur-Glu-dNH2Pim_ligase"/>
</dbReference>
<dbReference type="AlphaFoldDB" id="A0AA37WP36"/>
<feature type="binding site" evidence="13">
    <location>
        <position position="207"/>
    </location>
    <ligand>
        <name>UDP-N-acetyl-alpha-D-muramoyl-L-alanyl-D-glutamate</name>
        <dbReference type="ChEBI" id="CHEBI:83900"/>
    </ligand>
</feature>
<evidence type="ECO:0000256" key="5">
    <source>
        <dbReference type="ARBA" id="ARBA00023306"/>
    </source>
</evidence>
<comment type="PTM">
    <text evidence="13">Carboxylation is probably crucial for Mg(2+) binding and, consequently, for the gamma-phosphate positioning of ATP.</text>
</comment>
<dbReference type="FunFam" id="3.90.190.20:FF:000006">
    <property type="entry name" value="UDP-N-acetylmuramoyl-L-alanyl-D-glutamate--2,6-diaminopimelate ligase"/>
    <property type="match status" value="1"/>
</dbReference>
<dbReference type="GO" id="GO:0071555">
    <property type="term" value="P:cell wall organization"/>
    <property type="evidence" value="ECO:0007669"/>
    <property type="project" value="UniProtKB-KW"/>
</dbReference>
<accession>A0AA37WP36</accession>
<feature type="binding site" evidence="13">
    <location>
        <position position="201"/>
    </location>
    <ligand>
        <name>UDP-N-acetyl-alpha-D-muramoyl-L-alanyl-D-glutamate</name>
        <dbReference type="ChEBI" id="CHEBI:83900"/>
    </ligand>
</feature>
<dbReference type="InterPro" id="IPR013221">
    <property type="entry name" value="Mur_ligase_cen"/>
</dbReference>
<comment type="pathway">
    <text evidence="13 14">Cell wall biogenesis; peptidoglycan biosynthesis.</text>
</comment>